<dbReference type="AlphaFoldDB" id="A0A916YPS8"/>
<evidence type="ECO:0000313" key="4">
    <source>
        <dbReference type="EMBL" id="GGD55999.1"/>
    </source>
</evidence>
<keyword evidence="5" id="KW-1185">Reference proteome</keyword>
<keyword evidence="1" id="KW-0175">Coiled coil</keyword>
<feature type="domain" description="Rad50/SbcC-type AAA" evidence="3">
    <location>
        <begin position="6"/>
        <end position="249"/>
    </location>
</feature>
<reference evidence="4" key="2">
    <citation type="submission" date="2020-09" db="EMBL/GenBank/DDBJ databases">
        <authorList>
            <person name="Sun Q."/>
            <person name="Zhou Y."/>
        </authorList>
    </citation>
    <scope>NUCLEOTIDE SEQUENCE</scope>
    <source>
        <strain evidence="4">CGMCC 1.15178</strain>
    </source>
</reference>
<feature type="compositionally biased region" description="Low complexity" evidence="2">
    <location>
        <begin position="647"/>
        <end position="677"/>
    </location>
</feature>
<sequence length="1164" mass="126897">MKWIGLHVEGFGKLGDFRCSFDAPVTVIYGPNEAGKSTMLAFIRSMLYGFATRKNPAERLEPTAGGRHGGRLQFQDSSGQSYILERFAKTIGGKLSVRPFGNPSAGSDIERIYPGNSAGSELPELSQGMWEQMFLGGVNERIYRQLFAVTLTELQAIGMLEGDELGKQLYHAGWGGGSAIASTEKLLSGQLDGLFRPRGSNQQINRLLKELDAAETQLRRLEDGINSYNEMADGLAASERQLQELEQRLPALRSQAALLNRALKNRSLWIARTALVRELGELAATKVLPSDIRRRWELWTVEYDRSSAGLRSVRQQADEIGRELDGLTYDEHLIEAVDEIETLLLSVERMSALGVERREAEAELREHSEALARLLTRISPDWTEQHLGRFRIAVADRERVREARAAMSEAAKASNHSEAELRSTREQIREVQAQLAEIDDAAGAGSSRLSEAMSGTGSGGLLDAETGAVGVDSRNREAAAEPFAGTGGLYLLPATPEALRHAARTFEDAWRELELSQLRAGQAQQGDSGAGAAGRSGSAALWSAALALAAAAALLFAAGWPTAAAAAGAAALAVAAFALLRQREARQAAAARAGRGLPRPAAGHAPSAAAAQLAAAEQALAAALRGLVSEPEAVLSALLAGGEAPSARGGAAHTPAPAAGADKPHAASRAYRQEAAAGIADSGSGEADRLQHTHAHAASLTLLEQLRTAIDARLDRLRASQHSAQRRGELQRRLSRLAALEAEQRQQSVNAAGHARTLEGEWQEWLASQTLPITLSPEAAMEIFDLAEQAALRQQARSRIIQKTIGMEAQLSEFEAAVKSLGTRFPAVSRGFGAADSGLSLRLLHSEAARHKAASARELEVKAELARLRQQEHELQETLNRLSDERRDWFSAVSVDNEPDFVEAVSRSERRREIEPELYRLEAELDAGLSPDEKKQLELWYKSVDGARLEEMAQETQTAAAEGEKRRNELMETIGRQRQTMEQLERGSDRAKLVAQREETAAILVQLVDRYAVAAAGLTLVRRTKRLMEEQRQPAVLKEASRYMARMSKGRYKRILVPEGEQTIRLETPDGQIVDSIYLSRGTAEQLYLSMRFALADEAAAAVEMPMILDDLFVNFDGSRLEAAIDLVGELAGRRQIILLTCHDHIRDRIMERLEHARLVQLSS</sequence>
<dbReference type="EMBL" id="BMHP01000001">
    <property type="protein sequence ID" value="GGD55999.1"/>
    <property type="molecule type" value="Genomic_DNA"/>
</dbReference>
<evidence type="ECO:0000256" key="1">
    <source>
        <dbReference type="SAM" id="Coils"/>
    </source>
</evidence>
<feature type="coiled-coil region" evidence="1">
    <location>
        <begin position="350"/>
        <end position="377"/>
    </location>
</feature>
<name>A0A916YPS8_9BACL</name>
<dbReference type="InterPro" id="IPR038729">
    <property type="entry name" value="Rad50/SbcC_AAA"/>
</dbReference>
<dbReference type="SUPFAM" id="SSF52540">
    <property type="entry name" value="P-loop containing nucleoside triphosphate hydrolases"/>
    <property type="match status" value="1"/>
</dbReference>
<feature type="coiled-coil region" evidence="1">
    <location>
        <begin position="204"/>
        <end position="262"/>
    </location>
</feature>
<feature type="coiled-coil region" evidence="1">
    <location>
        <begin position="414"/>
        <end position="441"/>
    </location>
</feature>
<dbReference type="Gene3D" id="3.40.50.300">
    <property type="entry name" value="P-loop containing nucleotide triphosphate hydrolases"/>
    <property type="match status" value="2"/>
</dbReference>
<gene>
    <name evidence="4" type="ORF">GCM10010911_12120</name>
</gene>
<feature type="coiled-coil region" evidence="1">
    <location>
        <begin position="851"/>
        <end position="888"/>
    </location>
</feature>
<dbReference type="GO" id="GO:0006302">
    <property type="term" value="P:double-strand break repair"/>
    <property type="evidence" value="ECO:0007669"/>
    <property type="project" value="InterPro"/>
</dbReference>
<feature type="region of interest" description="Disordered" evidence="2">
    <location>
        <begin position="645"/>
        <end position="692"/>
    </location>
</feature>
<dbReference type="PANTHER" id="PTHR41259">
    <property type="entry name" value="DOUBLE-STRAND BREAK REPAIR RAD50 ATPASE, PUTATIVE-RELATED"/>
    <property type="match status" value="1"/>
</dbReference>
<evidence type="ECO:0000256" key="2">
    <source>
        <dbReference type="SAM" id="MobiDB-lite"/>
    </source>
</evidence>
<dbReference type="InterPro" id="IPR027417">
    <property type="entry name" value="P-loop_NTPase"/>
</dbReference>
<evidence type="ECO:0000313" key="5">
    <source>
        <dbReference type="Proteomes" id="UP000612456"/>
    </source>
</evidence>
<comment type="caution">
    <text evidence="4">The sequence shown here is derived from an EMBL/GenBank/DDBJ whole genome shotgun (WGS) entry which is preliminary data.</text>
</comment>
<feature type="region of interest" description="Disordered" evidence="2">
    <location>
        <begin position="442"/>
        <end position="462"/>
    </location>
</feature>
<dbReference type="Proteomes" id="UP000612456">
    <property type="component" value="Unassembled WGS sequence"/>
</dbReference>
<dbReference type="GO" id="GO:0016887">
    <property type="term" value="F:ATP hydrolysis activity"/>
    <property type="evidence" value="ECO:0007669"/>
    <property type="project" value="InterPro"/>
</dbReference>
<dbReference type="PANTHER" id="PTHR41259:SF1">
    <property type="entry name" value="DOUBLE-STRAND BREAK REPAIR RAD50 ATPASE, PUTATIVE-RELATED"/>
    <property type="match status" value="1"/>
</dbReference>
<protein>
    <recommendedName>
        <fullName evidence="3">Rad50/SbcC-type AAA domain-containing protein</fullName>
    </recommendedName>
</protein>
<reference evidence="4" key="1">
    <citation type="journal article" date="2014" name="Int. J. Syst. Evol. Microbiol.">
        <title>Complete genome sequence of Corynebacterium casei LMG S-19264T (=DSM 44701T), isolated from a smear-ripened cheese.</title>
        <authorList>
            <consortium name="US DOE Joint Genome Institute (JGI-PGF)"/>
            <person name="Walter F."/>
            <person name="Albersmeier A."/>
            <person name="Kalinowski J."/>
            <person name="Ruckert C."/>
        </authorList>
    </citation>
    <scope>NUCLEOTIDE SEQUENCE</scope>
    <source>
        <strain evidence="4">CGMCC 1.15178</strain>
    </source>
</reference>
<accession>A0A916YPS8</accession>
<dbReference type="RefSeq" id="WP_188990054.1">
    <property type="nucleotide sequence ID" value="NZ_BMHP01000001.1"/>
</dbReference>
<organism evidence="4 5">
    <name type="scientific">Paenibacillus nasutitermitis</name>
    <dbReference type="NCBI Taxonomy" id="1652958"/>
    <lineage>
        <taxon>Bacteria</taxon>
        <taxon>Bacillati</taxon>
        <taxon>Bacillota</taxon>
        <taxon>Bacilli</taxon>
        <taxon>Bacillales</taxon>
        <taxon>Paenibacillaceae</taxon>
        <taxon>Paenibacillus</taxon>
    </lineage>
</organism>
<dbReference type="Pfam" id="PF13476">
    <property type="entry name" value="AAA_23"/>
    <property type="match status" value="1"/>
</dbReference>
<proteinExistence type="predicted"/>
<evidence type="ECO:0000259" key="3">
    <source>
        <dbReference type="Pfam" id="PF13476"/>
    </source>
</evidence>